<dbReference type="InterPro" id="IPR019786">
    <property type="entry name" value="Zinc_finger_PHD-type_CS"/>
</dbReference>
<keyword evidence="6" id="KW-0805">Transcription regulation</keyword>
<feature type="compositionally biased region" description="Low complexity" evidence="10">
    <location>
        <begin position="1136"/>
        <end position="1155"/>
    </location>
</feature>
<dbReference type="CDD" id="cd00072">
    <property type="entry name" value="GYF"/>
    <property type="match status" value="1"/>
</dbReference>
<feature type="region of interest" description="Disordered" evidence="10">
    <location>
        <begin position="404"/>
        <end position="432"/>
    </location>
</feature>
<keyword evidence="7" id="KW-0804">Transcription</keyword>
<feature type="region of interest" description="Disordered" evidence="10">
    <location>
        <begin position="1134"/>
        <end position="1284"/>
    </location>
</feature>
<keyword evidence="3 9" id="KW-0479">Metal-binding</keyword>
<dbReference type="Pfam" id="PF05236">
    <property type="entry name" value="TAF4"/>
    <property type="match status" value="1"/>
</dbReference>
<feature type="domain" description="GYF" evidence="13">
    <location>
        <begin position="880"/>
        <end position="934"/>
    </location>
</feature>
<dbReference type="Gene3D" id="1.10.245.10">
    <property type="entry name" value="SWIB/MDM2 domain"/>
    <property type="match status" value="1"/>
</dbReference>
<dbReference type="SUPFAM" id="SSF159042">
    <property type="entry name" value="Plus3-like"/>
    <property type="match status" value="1"/>
</dbReference>
<dbReference type="PROSITE" id="PS01359">
    <property type="entry name" value="ZF_PHD_1"/>
    <property type="match status" value="1"/>
</dbReference>
<feature type="region of interest" description="Disordered" evidence="10">
    <location>
        <begin position="955"/>
        <end position="987"/>
    </location>
</feature>
<feature type="compositionally biased region" description="Low complexity" evidence="10">
    <location>
        <begin position="1028"/>
        <end position="1037"/>
    </location>
</feature>
<feature type="compositionally biased region" description="Polar residues" evidence="10">
    <location>
        <begin position="1232"/>
        <end position="1241"/>
    </location>
</feature>
<dbReference type="Pfam" id="PF25980">
    <property type="entry name" value="NERD_plant"/>
    <property type="match status" value="1"/>
</dbReference>
<feature type="compositionally biased region" description="Polar residues" evidence="10">
    <location>
        <begin position="1156"/>
        <end position="1171"/>
    </location>
</feature>
<dbReference type="SMART" id="SM00249">
    <property type="entry name" value="PHD"/>
    <property type="match status" value="1"/>
</dbReference>
<feature type="compositionally biased region" description="Polar residues" evidence="10">
    <location>
        <begin position="1707"/>
        <end position="1720"/>
    </location>
</feature>
<evidence type="ECO:0000256" key="3">
    <source>
        <dbReference type="ARBA" id="ARBA00022723"/>
    </source>
</evidence>
<feature type="compositionally biased region" description="Basic and acidic residues" evidence="10">
    <location>
        <begin position="1648"/>
        <end position="1670"/>
    </location>
</feature>
<evidence type="ECO:0000259" key="11">
    <source>
        <dbReference type="PROSITE" id="PS50016"/>
    </source>
</evidence>
<dbReference type="InterPro" id="IPR009072">
    <property type="entry name" value="Histone-fold"/>
</dbReference>
<feature type="zinc finger region" description="C3H1-type" evidence="9">
    <location>
        <begin position="1117"/>
        <end position="1137"/>
    </location>
</feature>
<dbReference type="Pfam" id="PF02201">
    <property type="entry name" value="SWIB"/>
    <property type="match status" value="1"/>
</dbReference>
<evidence type="ECO:0000256" key="4">
    <source>
        <dbReference type="ARBA" id="ARBA00022771"/>
    </source>
</evidence>
<dbReference type="Gene3D" id="1.10.20.10">
    <property type="entry name" value="Histone, subunit A"/>
    <property type="match status" value="1"/>
</dbReference>
<evidence type="ECO:0000256" key="8">
    <source>
        <dbReference type="ARBA" id="ARBA00023242"/>
    </source>
</evidence>
<dbReference type="Gene3D" id="3.30.1490.40">
    <property type="match status" value="1"/>
</dbReference>
<dbReference type="PANTHER" id="PTHR46695:SF5">
    <property type="entry name" value="RNA POLYMERASE-ASSOCIATED PROTEIN RTF1 HOMOLOG"/>
    <property type="match status" value="1"/>
</dbReference>
<dbReference type="SUPFAM" id="SSF47592">
    <property type="entry name" value="SWIB/MDM2 domain"/>
    <property type="match status" value="1"/>
</dbReference>
<keyword evidence="8" id="KW-0539">Nucleus</keyword>
<dbReference type="InterPro" id="IPR011011">
    <property type="entry name" value="Znf_FYVE_PHD"/>
</dbReference>
<feature type="domain" description="PHD-type" evidence="11">
    <location>
        <begin position="185"/>
        <end position="251"/>
    </location>
</feature>
<dbReference type="InterPro" id="IPR035445">
    <property type="entry name" value="GYF-like_dom_sf"/>
</dbReference>
<dbReference type="SUPFAM" id="SSF57903">
    <property type="entry name" value="FYVE/PHD zinc finger"/>
    <property type="match status" value="1"/>
</dbReference>
<dbReference type="InterPro" id="IPR003169">
    <property type="entry name" value="GYF"/>
</dbReference>
<evidence type="ECO:0000256" key="1">
    <source>
        <dbReference type="ARBA" id="ARBA00004123"/>
    </source>
</evidence>
<feature type="region of interest" description="Disordered" evidence="10">
    <location>
        <begin position="1552"/>
        <end position="1604"/>
    </location>
</feature>
<dbReference type="PROSITE" id="PS51925">
    <property type="entry name" value="SWIB_MDM2"/>
    <property type="match status" value="1"/>
</dbReference>
<dbReference type="InterPro" id="IPR001965">
    <property type="entry name" value="Znf_PHD"/>
</dbReference>
<dbReference type="SUPFAM" id="SSF55277">
    <property type="entry name" value="GYF domain"/>
    <property type="match status" value="1"/>
</dbReference>
<evidence type="ECO:0000256" key="2">
    <source>
        <dbReference type="ARBA" id="ARBA00006178"/>
    </source>
</evidence>
<dbReference type="PROSITE" id="PS51360">
    <property type="entry name" value="PLUS3"/>
    <property type="match status" value="1"/>
</dbReference>
<feature type="compositionally biased region" description="Basic and acidic residues" evidence="10">
    <location>
        <begin position="538"/>
        <end position="554"/>
    </location>
</feature>
<feature type="domain" description="C3H1-type" evidence="12">
    <location>
        <begin position="1117"/>
        <end position="1137"/>
    </location>
</feature>
<dbReference type="InterPro" id="IPR036885">
    <property type="entry name" value="SWIB_MDM2_dom_sf"/>
</dbReference>
<sequence>MDDDDAQTLVLAQTASDVVVKDIGFVASKLEEESAAAGRQQEAMNLEETVKGKEEEKEEEEETAEAAAAEKKEDVPERQKLETAARVKEEEEKQMSEAPEALQQQHPTTLDPRKEEEAVHRDEGELGKEAASYHQNEKKRVQALLQDERQKKKPSSSSSSSSKRRGGGHGSNDERKKDEEEDEEEDVCYICFDGGDLVMCDRKSCPKAYHLNCIGRDAAFFKKKGAWICGWHFCSACTKPGSFQCYMCPIAYCGGCVKDAGFVRVRKRKGLCEECLPIVVMIERNQNVNSEGVEVNFEDKETYEYMFKEYWLGLKNRLSLTMPELDENGKPVKGNHGDAAEEDGRSDTENQDPSDVDELHFVSDRAVDDEYDKDGVNDLDWGKGSRKKVKVSPENLVMENKEVAFSEGGEEKEEEENAYEQEEDVNDDDDYYDDDMAVEVPPSRKIEGWASKEVVDFIIHMNGDPIKPLTKFAVHRLLRSYIKQHQLEDPTKKTQITCDERLQVIFGKKKSMGLSEMYKQLKEHFPRKNPPASAATKSFKEADRTVKDNTHEGDSGAVDKFNHDPAKHKWRGQRRSEEKFERPDRNEFAAITPKNIDLIYLRRALLEHLLDDAEFERKVVDTFVRIRVPGNASTSETCYRLVLVTGTRQQSEPYRAGKKLTNFVLEILNLQRKEDLTIDLVSNQDFSEEECQRLQQSIKCGFIKRLTVGQLEAKAIDLQEAKVIDWLETERQRLVNLRDRASEKGRKKEYPTTQCSILTFVEKLEELDNPAIRAGKLQARPEVSADPHMGPGYESDVNDWRAAGRSRSDHWSGDRTGSRFAKDEFQTPVFDQTKSYQGGGLQRERVGPASTLPPLSNIAVTFPEARVLNAAASADIIENEKVWHYKDPTGAIQGPFSMEQLRKWNTTGLFPIDLRIARTGQTMEDSILLTNALAGRFTEERDSWRDNMASVFQSRNRELGGGASSISRPGEGRGSTWGGARGMGDDRQWDAKQSELDLPSRATTYWASRDSDVVDDRSNGWLPRGRNSSYASSPSASGRGDDRGPPSRSHGDSNNSWAPPYLAGESRDRGAQDSGNGAGRSSWGRYSGRDSSYSGSWNDDSGSRDRSYPSERLSRGSKNDIPCRYHAHGYCKRGVSCSQHSSSSGNPSPMAAAASVTQGSSSKPMPDQTTAAKPIQLSAEQLSASRPPAQPLQAASLQQQHKEQEELMQVASQAHQQSIQQPHQQPKLDVQPHTSLQSNQTKPPLPLPPQQSKPSEQAQLTADSTEYPDQHVTPSMLSQQAKHEIEKPLPHPKLLEKQQLGQQTLMAVKQEPQIDQHTSGIQTSQSLQPLAKVQEIHSGQQVGVKPPGQMQLSEAGSLPLPLTQKDNSMHQQGLATAPVSQPLSAAVKTPPKVLPLAGQKKPAEPMPQASQPASKKQKLQGGEADQSIDQLNDVTAVSGVNLREEEEQLLAGPKEESRTTAAMRKFVQEEEERLFLEKGPLRTKAQAIAAKCGIKSVSEDVERCLSMCVEERLRSMLYKLIKLSKQRCDLEKDMHKVVVTSDPRRQVLLMKKRSKEASEKKLAEENERLRKLNEKKDKGPLADAENEDLRAKVQKAQQEEEDKMRANAANVAARAAVGADDMLTKWQLLAAEGLAKRQGGGATTNEATRARTVDETSVSREQNRQQDEGGIRSGSGPGRPGTEQEGGAPSVTAIPGRAPGPGLGIHRTSSLRQPGTQQAGRPQRSIMVKDVIAFLEREPQMSKSKLLYRLYEREQKS</sequence>
<feature type="region of interest" description="Disordered" evidence="10">
    <location>
        <begin position="1340"/>
        <end position="1431"/>
    </location>
</feature>
<evidence type="ECO:0000259" key="14">
    <source>
        <dbReference type="PROSITE" id="PS51360"/>
    </source>
</evidence>
<feature type="region of interest" description="Disordered" evidence="10">
    <location>
        <begin position="525"/>
        <end position="581"/>
    </location>
</feature>
<evidence type="ECO:0000256" key="5">
    <source>
        <dbReference type="ARBA" id="ARBA00022833"/>
    </source>
</evidence>
<dbReference type="SMART" id="SM00719">
    <property type="entry name" value="Plus3"/>
    <property type="match status" value="1"/>
</dbReference>
<dbReference type="InterPro" id="IPR019835">
    <property type="entry name" value="SWIB_domain"/>
</dbReference>
<keyword evidence="4 9" id="KW-0863">Zinc-finger</keyword>
<evidence type="ECO:0000259" key="13">
    <source>
        <dbReference type="PROSITE" id="PS50829"/>
    </source>
</evidence>
<dbReference type="InterPro" id="IPR003121">
    <property type="entry name" value="SWIB_MDM2_domain"/>
</dbReference>
<dbReference type="InterPro" id="IPR004343">
    <property type="entry name" value="Plus-3_dom"/>
</dbReference>
<feature type="domain" description="DM2" evidence="15">
    <location>
        <begin position="447"/>
        <end position="527"/>
    </location>
</feature>
<dbReference type="InterPro" id="IPR007900">
    <property type="entry name" value="TAF4_C"/>
</dbReference>
<dbReference type="PROSITE" id="PS50016">
    <property type="entry name" value="ZF_PHD_2"/>
    <property type="match status" value="1"/>
</dbReference>
<dbReference type="InterPro" id="IPR058668">
    <property type="entry name" value="NERD_dom"/>
</dbReference>
<feature type="compositionally biased region" description="Basic and acidic residues" evidence="10">
    <location>
        <begin position="111"/>
        <end position="128"/>
    </location>
</feature>
<evidence type="ECO:0000256" key="7">
    <source>
        <dbReference type="ARBA" id="ARBA00023163"/>
    </source>
</evidence>
<keyword evidence="5 9" id="KW-0862">Zinc</keyword>
<comment type="similarity">
    <text evidence="2">Belongs to the TAF4 family.</text>
</comment>
<feature type="region of interest" description="Disordered" evidence="10">
    <location>
        <begin position="33"/>
        <end position="179"/>
    </location>
</feature>
<evidence type="ECO:0000256" key="9">
    <source>
        <dbReference type="PROSITE-ProRule" id="PRU00723"/>
    </source>
</evidence>
<dbReference type="CDD" id="cd10567">
    <property type="entry name" value="SWIB-MDM2_like"/>
    <property type="match status" value="1"/>
</dbReference>
<dbReference type="EMBL" id="OZ020110">
    <property type="protein sequence ID" value="CAK9262849.1"/>
    <property type="molecule type" value="Genomic_DNA"/>
</dbReference>
<evidence type="ECO:0000313" key="17">
    <source>
        <dbReference type="Proteomes" id="UP001497444"/>
    </source>
</evidence>
<evidence type="ECO:0000256" key="10">
    <source>
        <dbReference type="SAM" id="MobiDB-lite"/>
    </source>
</evidence>
<accession>A0ABP0W7R7</accession>
<dbReference type="InterPro" id="IPR000571">
    <property type="entry name" value="Znf_CCCH"/>
</dbReference>
<dbReference type="Gene3D" id="3.30.40.10">
    <property type="entry name" value="Zinc/RING finger domain, C3HC4 (zinc finger)"/>
    <property type="match status" value="1"/>
</dbReference>
<dbReference type="Pfam" id="PF02213">
    <property type="entry name" value="GYF"/>
    <property type="match status" value="1"/>
</dbReference>
<dbReference type="CDD" id="cd08045">
    <property type="entry name" value="HFD_TAF4"/>
    <property type="match status" value="1"/>
</dbReference>
<dbReference type="PROSITE" id="PS50829">
    <property type="entry name" value="GYF"/>
    <property type="match status" value="1"/>
</dbReference>
<dbReference type="Proteomes" id="UP001497444">
    <property type="component" value="Chromosome 15"/>
</dbReference>
<evidence type="ECO:0000259" key="12">
    <source>
        <dbReference type="PROSITE" id="PS50103"/>
    </source>
</evidence>
<dbReference type="SMART" id="SM00151">
    <property type="entry name" value="SWIB"/>
    <property type="match status" value="1"/>
</dbReference>
<protein>
    <submittedName>
        <fullName evidence="16">Uncharacterized protein</fullName>
    </submittedName>
</protein>
<evidence type="ECO:0000313" key="16">
    <source>
        <dbReference type="EMBL" id="CAK9262849.1"/>
    </source>
</evidence>
<keyword evidence="17" id="KW-1185">Reference proteome</keyword>
<dbReference type="InterPro" id="IPR013083">
    <property type="entry name" value="Znf_RING/FYVE/PHD"/>
</dbReference>
<feature type="compositionally biased region" description="Polar residues" evidence="10">
    <location>
        <begin position="1364"/>
        <end position="1383"/>
    </location>
</feature>
<name>A0ABP0W7R7_9BRYO</name>
<evidence type="ECO:0000259" key="15">
    <source>
        <dbReference type="PROSITE" id="PS51925"/>
    </source>
</evidence>
<dbReference type="CDD" id="cd15568">
    <property type="entry name" value="PHD5_NSD"/>
    <property type="match status" value="1"/>
</dbReference>
<feature type="compositionally biased region" description="Basic and acidic residues" evidence="10">
    <location>
        <begin position="327"/>
        <end position="348"/>
    </location>
</feature>
<comment type="subcellular location">
    <subcellularLocation>
        <location evidence="1">Nucleus</location>
    </subcellularLocation>
</comment>
<feature type="region of interest" description="Disordered" evidence="10">
    <location>
        <begin position="325"/>
        <end position="357"/>
    </location>
</feature>
<dbReference type="InterPro" id="IPR036128">
    <property type="entry name" value="Plus3-like_sf"/>
</dbReference>
<feature type="compositionally biased region" description="Basic and acidic residues" evidence="10">
    <location>
        <begin position="1555"/>
        <end position="1580"/>
    </location>
</feature>
<feature type="compositionally biased region" description="Acidic residues" evidence="10">
    <location>
        <begin position="408"/>
        <end position="432"/>
    </location>
</feature>
<feature type="region of interest" description="Disordered" evidence="10">
    <location>
        <begin position="1013"/>
        <end position="1122"/>
    </location>
</feature>
<feature type="compositionally biased region" description="Basic and acidic residues" evidence="10">
    <location>
        <begin position="135"/>
        <end position="150"/>
    </location>
</feature>
<feature type="compositionally biased region" description="Low complexity" evidence="10">
    <location>
        <begin position="1209"/>
        <end position="1225"/>
    </location>
</feature>
<evidence type="ECO:0000256" key="6">
    <source>
        <dbReference type="ARBA" id="ARBA00023015"/>
    </source>
</evidence>
<dbReference type="PANTHER" id="PTHR46695">
    <property type="entry name" value="ZINC FINGER CCCH DOMAIN-CONTAINING PROTEIN 44-RELATED"/>
    <property type="match status" value="1"/>
</dbReference>
<feature type="compositionally biased region" description="Gly residues" evidence="10">
    <location>
        <begin position="972"/>
        <end position="982"/>
    </location>
</feature>
<dbReference type="Gene3D" id="3.90.70.200">
    <property type="entry name" value="Plus-3 domain"/>
    <property type="match status" value="1"/>
</dbReference>
<feature type="compositionally biased region" description="Basic and acidic residues" evidence="10">
    <location>
        <begin position="1039"/>
        <end position="1051"/>
    </location>
</feature>
<feature type="domain" description="Plus3" evidence="14">
    <location>
        <begin position="590"/>
        <end position="723"/>
    </location>
</feature>
<organism evidence="16 17">
    <name type="scientific">Sphagnum jensenii</name>
    <dbReference type="NCBI Taxonomy" id="128206"/>
    <lineage>
        <taxon>Eukaryota</taxon>
        <taxon>Viridiplantae</taxon>
        <taxon>Streptophyta</taxon>
        <taxon>Embryophyta</taxon>
        <taxon>Bryophyta</taxon>
        <taxon>Sphagnophytina</taxon>
        <taxon>Sphagnopsida</taxon>
        <taxon>Sphagnales</taxon>
        <taxon>Sphagnaceae</taxon>
        <taxon>Sphagnum</taxon>
    </lineage>
</organism>
<feature type="compositionally biased region" description="Basic and acidic residues" evidence="10">
    <location>
        <begin position="1101"/>
        <end position="1122"/>
    </location>
</feature>
<reference evidence="16" key="1">
    <citation type="submission" date="2024-02" db="EMBL/GenBank/DDBJ databases">
        <authorList>
            <consortium name="ELIXIR-Norway"/>
            <consortium name="Elixir Norway"/>
        </authorList>
    </citation>
    <scope>NUCLEOTIDE SEQUENCE</scope>
</reference>
<dbReference type="Pfam" id="PF03126">
    <property type="entry name" value="Plus-3"/>
    <property type="match status" value="1"/>
</dbReference>
<gene>
    <name evidence="16" type="ORF">CSSPJE1EN1_LOCUS8327</name>
</gene>
<feature type="region of interest" description="Disordered" evidence="10">
    <location>
        <begin position="1635"/>
        <end position="1725"/>
    </location>
</feature>
<feature type="compositionally biased region" description="Basic and acidic residues" evidence="10">
    <location>
        <begin position="68"/>
        <end position="95"/>
    </location>
</feature>
<feature type="compositionally biased region" description="Low complexity" evidence="10">
    <location>
        <begin position="1079"/>
        <end position="1097"/>
    </location>
</feature>
<dbReference type="InterPro" id="IPR019787">
    <property type="entry name" value="Znf_PHD-finger"/>
</dbReference>
<feature type="compositionally biased region" description="Low complexity" evidence="10">
    <location>
        <begin position="1183"/>
        <end position="1199"/>
    </location>
</feature>
<dbReference type="PROSITE" id="PS50103">
    <property type="entry name" value="ZF_C3H1"/>
    <property type="match status" value="1"/>
</dbReference>
<proteinExistence type="inferred from homology"/>
<dbReference type="SMART" id="SM00444">
    <property type="entry name" value="GYF"/>
    <property type="match status" value="1"/>
</dbReference>